<feature type="domain" description="HTH arsR-type" evidence="4">
    <location>
        <begin position="255"/>
        <end position="347"/>
    </location>
</feature>
<evidence type="ECO:0000313" key="6">
    <source>
        <dbReference type="Proteomes" id="UP000276770"/>
    </source>
</evidence>
<evidence type="ECO:0000256" key="2">
    <source>
        <dbReference type="ARBA" id="ARBA00023125"/>
    </source>
</evidence>
<dbReference type="InterPro" id="IPR001845">
    <property type="entry name" value="HTH_ArsR_DNA-bd_dom"/>
</dbReference>
<dbReference type="Gene3D" id="1.10.10.10">
    <property type="entry name" value="Winged helix-like DNA-binding domain superfamily/Winged helix DNA-binding domain"/>
    <property type="match status" value="1"/>
</dbReference>
<name>A0A3L7JW57_9BACI</name>
<dbReference type="Pfam" id="PF01022">
    <property type="entry name" value="HTH_5"/>
    <property type="match status" value="1"/>
</dbReference>
<accession>A0A3L7JW57</accession>
<keyword evidence="2" id="KW-0238">DNA-binding</keyword>
<dbReference type="CDD" id="cd00090">
    <property type="entry name" value="HTH_ARSR"/>
    <property type="match status" value="1"/>
</dbReference>
<reference evidence="5 6" key="1">
    <citation type="submission" date="2018-10" db="EMBL/GenBank/DDBJ databases">
        <title>Falsibacillus sp. genome draft.</title>
        <authorList>
            <person name="Shi S."/>
        </authorList>
    </citation>
    <scope>NUCLEOTIDE SEQUENCE [LARGE SCALE GENOMIC DNA]</scope>
    <source>
        <strain evidence="5 6">GY 10110</strain>
    </source>
</reference>
<dbReference type="AlphaFoldDB" id="A0A3L7JW57"/>
<proteinExistence type="predicted"/>
<dbReference type="GO" id="GO:0003700">
    <property type="term" value="F:DNA-binding transcription factor activity"/>
    <property type="evidence" value="ECO:0007669"/>
    <property type="project" value="InterPro"/>
</dbReference>
<gene>
    <name evidence="5" type="ORF">D9X91_14960</name>
</gene>
<dbReference type="PANTHER" id="PTHR33154:SF18">
    <property type="entry name" value="ARSENICAL RESISTANCE OPERON REPRESSOR"/>
    <property type="match status" value="1"/>
</dbReference>
<organism evidence="5 6">
    <name type="scientific">Falsibacillus albus</name>
    <dbReference type="NCBI Taxonomy" id="2478915"/>
    <lineage>
        <taxon>Bacteria</taxon>
        <taxon>Bacillati</taxon>
        <taxon>Bacillota</taxon>
        <taxon>Bacilli</taxon>
        <taxon>Bacillales</taxon>
        <taxon>Bacillaceae</taxon>
        <taxon>Falsibacillus</taxon>
    </lineage>
</organism>
<dbReference type="OrthoDB" id="2646147at2"/>
<evidence type="ECO:0000259" key="4">
    <source>
        <dbReference type="PROSITE" id="PS50987"/>
    </source>
</evidence>
<dbReference type="InterPro" id="IPR036390">
    <property type="entry name" value="WH_DNA-bd_sf"/>
</dbReference>
<evidence type="ECO:0000256" key="3">
    <source>
        <dbReference type="ARBA" id="ARBA00023163"/>
    </source>
</evidence>
<dbReference type="PANTHER" id="PTHR33154">
    <property type="entry name" value="TRANSCRIPTIONAL REGULATOR, ARSR FAMILY"/>
    <property type="match status" value="1"/>
</dbReference>
<dbReference type="InterPro" id="IPR011991">
    <property type="entry name" value="ArsR-like_HTH"/>
</dbReference>
<keyword evidence="1" id="KW-0805">Transcription regulation</keyword>
<dbReference type="SMART" id="SM00418">
    <property type="entry name" value="HTH_ARSR"/>
    <property type="match status" value="1"/>
</dbReference>
<dbReference type="PROSITE" id="PS50987">
    <property type="entry name" value="HTH_ARSR_2"/>
    <property type="match status" value="1"/>
</dbReference>
<dbReference type="SUPFAM" id="SSF46785">
    <property type="entry name" value="Winged helix' DNA-binding domain"/>
    <property type="match status" value="1"/>
</dbReference>
<evidence type="ECO:0000256" key="1">
    <source>
        <dbReference type="ARBA" id="ARBA00023015"/>
    </source>
</evidence>
<dbReference type="GO" id="GO:0003677">
    <property type="term" value="F:DNA binding"/>
    <property type="evidence" value="ECO:0007669"/>
    <property type="project" value="UniProtKB-KW"/>
</dbReference>
<keyword evidence="6" id="KW-1185">Reference proteome</keyword>
<protein>
    <submittedName>
        <fullName evidence="5">ArsR family transcriptional regulator</fullName>
    </submittedName>
</protein>
<sequence length="347" mass="40335">MKVLHMTSKKRETYHIEIKSSLLWECAFGIAAFTNEPLLHTLNKPQHEWKQHTQTFPKRLLKNLDKVAKHNTWKSLLQILHQGDFPDIPSFKKYIMDSPANKFKLEIIPFIGQAHQEDRICAAKGDSSARTRLMEAAKENPFFPSYIEYVCSSDTDELKPHLCEVMEDWHQHFIMPQEDTIDSILRTDAESKKKMLHSKQPEELVEWATGGIQYHAEPSVHRCLLIPHYIYRPWNIEADLEGTKVFYYPIADESIDSGDRYQPSSQLVNKYKALGDETRLRIVKMLADGPMTLKELTAELSLGKSTIHHHLKLLKSARIVREQKSNYELNIQTIEATPLEMDRFLKN</sequence>
<dbReference type="PRINTS" id="PR00778">
    <property type="entry name" value="HTHARSR"/>
</dbReference>
<comment type="caution">
    <text evidence="5">The sequence shown here is derived from an EMBL/GenBank/DDBJ whole genome shotgun (WGS) entry which is preliminary data.</text>
</comment>
<dbReference type="EMBL" id="RCVZ01000010">
    <property type="protein sequence ID" value="RLQ94349.1"/>
    <property type="molecule type" value="Genomic_DNA"/>
</dbReference>
<dbReference type="Proteomes" id="UP000276770">
    <property type="component" value="Unassembled WGS sequence"/>
</dbReference>
<dbReference type="RefSeq" id="WP_121681440.1">
    <property type="nucleotide sequence ID" value="NZ_RCVZ01000010.1"/>
</dbReference>
<dbReference type="InterPro" id="IPR051081">
    <property type="entry name" value="HTH_MetalResp_TranReg"/>
</dbReference>
<evidence type="ECO:0000313" key="5">
    <source>
        <dbReference type="EMBL" id="RLQ94349.1"/>
    </source>
</evidence>
<keyword evidence="3" id="KW-0804">Transcription</keyword>
<dbReference type="InterPro" id="IPR036388">
    <property type="entry name" value="WH-like_DNA-bd_sf"/>
</dbReference>